<dbReference type="STRING" id="97331.A0A437A850"/>
<protein>
    <submittedName>
        <fullName evidence="1">Uncharacterized protein</fullName>
    </submittedName>
</protein>
<evidence type="ECO:0000313" key="1">
    <source>
        <dbReference type="EMBL" id="RVD87276.1"/>
    </source>
</evidence>
<accession>A0A437A850</accession>
<dbReference type="RefSeq" id="XP_067492820.1">
    <property type="nucleotide sequence ID" value="XM_067630148.1"/>
</dbReference>
<dbReference type="AlphaFoldDB" id="A0A437A850"/>
<gene>
    <name evidence="1" type="ORF">DFL_001518</name>
</gene>
<proteinExistence type="predicted"/>
<dbReference type="PANTHER" id="PTHR33840">
    <property type="match status" value="1"/>
</dbReference>
<dbReference type="GeneID" id="93583829"/>
<name>A0A437A850_ARTFL</name>
<dbReference type="EMBL" id="SAEB01000003">
    <property type="protein sequence ID" value="RVD87276.1"/>
    <property type="molecule type" value="Genomic_DNA"/>
</dbReference>
<reference evidence="1 2" key="1">
    <citation type="submission" date="2019-01" db="EMBL/GenBank/DDBJ databases">
        <title>Intercellular communication is required for trap formation in the nematode-trapping fungus Duddingtonia flagrans.</title>
        <authorList>
            <person name="Youssar L."/>
            <person name="Wernet V."/>
            <person name="Hensel N."/>
            <person name="Hildebrandt H.-G."/>
            <person name="Fischer R."/>
        </authorList>
    </citation>
    <scope>NUCLEOTIDE SEQUENCE [LARGE SCALE GENOMIC DNA]</scope>
    <source>
        <strain evidence="1 2">CBS H-5679</strain>
    </source>
</reference>
<dbReference type="PANTHER" id="PTHR33840:SF1">
    <property type="entry name" value="TLE1 PHOSPHOLIPASE DOMAIN-CONTAINING PROTEIN"/>
    <property type="match status" value="1"/>
</dbReference>
<dbReference type="OrthoDB" id="3057168at2759"/>
<keyword evidence="2" id="KW-1185">Reference proteome</keyword>
<sequence>MEVLISAFAIKLRPDEPPETVGSRALEESAYSPDKGWRIFGKIYKDYINFKIRDDAYIDKQGWERIKGVSMKTIGCWDTVGALGIPTSPVIEKCKCNGKYKFDDTDLTAFHTNIGEGYKDQELSDLTLVWMIQQFIPFLVFDLDYVKSLREVSSSSNWASGAIPNPFVGVMKVTTSKVRTPSGYFGGPPKSPLKRAMMFRAGVFSQRGIRSVTNEETHPSV</sequence>
<dbReference type="Proteomes" id="UP000283090">
    <property type="component" value="Unassembled WGS sequence"/>
</dbReference>
<organism evidence="1 2">
    <name type="scientific">Arthrobotrys flagrans</name>
    <name type="common">Nematode-trapping fungus</name>
    <name type="synonym">Trichothecium flagrans</name>
    <dbReference type="NCBI Taxonomy" id="97331"/>
    <lineage>
        <taxon>Eukaryota</taxon>
        <taxon>Fungi</taxon>
        <taxon>Dikarya</taxon>
        <taxon>Ascomycota</taxon>
        <taxon>Pezizomycotina</taxon>
        <taxon>Orbiliomycetes</taxon>
        <taxon>Orbiliales</taxon>
        <taxon>Orbiliaceae</taxon>
        <taxon>Arthrobotrys</taxon>
    </lineage>
</organism>
<comment type="caution">
    <text evidence="1">The sequence shown here is derived from an EMBL/GenBank/DDBJ whole genome shotgun (WGS) entry which is preliminary data.</text>
</comment>
<dbReference type="VEuPathDB" id="FungiDB:DFL_001518"/>
<evidence type="ECO:0000313" key="2">
    <source>
        <dbReference type="Proteomes" id="UP000283090"/>
    </source>
</evidence>